<dbReference type="EMBL" id="BMGD01000005">
    <property type="protein sequence ID" value="GGB71822.1"/>
    <property type="molecule type" value="Genomic_DNA"/>
</dbReference>
<protein>
    <submittedName>
        <fullName evidence="2">Uncharacterized protein</fullName>
    </submittedName>
</protein>
<evidence type="ECO:0000313" key="2">
    <source>
        <dbReference type="EMBL" id="GGB71822.1"/>
    </source>
</evidence>
<evidence type="ECO:0000313" key="3">
    <source>
        <dbReference type="Proteomes" id="UP000614261"/>
    </source>
</evidence>
<accession>A0ABQ1JNW0</accession>
<proteinExistence type="predicted"/>
<gene>
    <name evidence="2" type="ORF">GCM10010833_28770</name>
</gene>
<feature type="chain" id="PRO_5045906484" evidence="1">
    <location>
        <begin position="31"/>
        <end position="303"/>
    </location>
</feature>
<keyword evidence="1" id="KW-0732">Signal</keyword>
<feature type="signal peptide" evidence="1">
    <location>
        <begin position="1"/>
        <end position="30"/>
    </location>
</feature>
<comment type="caution">
    <text evidence="2">The sequence shown here is derived from an EMBL/GenBank/DDBJ whole genome shotgun (WGS) entry which is preliminary data.</text>
</comment>
<evidence type="ECO:0000256" key="1">
    <source>
        <dbReference type="SAM" id="SignalP"/>
    </source>
</evidence>
<sequence length="303" mass="31047">MTIRGTYTVKHSIVAPAILAALCMAGPAPGQSLKRPDAPFIRSADGKLVGRLDGPACSSTVSLVFSGTSEVFGDGKSANRMMSNVVQNVRASCGSVNLIAAKGVANGRVVYNAVADASSKWLLLELGGDRSGGLLASGTVGASGDQNRFAASNRFLPLGSLLKTMGGARYLCAQQTAEGCTVSTEFRAASEGGATLVSRYLLDGGGTLATVSYDGTNVGGLLCANPKSAKITVEGGSQSPAARARLADDLRERLDPYGSQICSGWQASGPRFIGANFNAQGAQLGKALVLTTSATPPKLRREE</sequence>
<organism evidence="2 3">
    <name type="scientific">Blastomonas aquatica</name>
    <dbReference type="NCBI Taxonomy" id="1510276"/>
    <lineage>
        <taxon>Bacteria</taxon>
        <taxon>Pseudomonadati</taxon>
        <taxon>Pseudomonadota</taxon>
        <taxon>Alphaproteobacteria</taxon>
        <taxon>Sphingomonadales</taxon>
        <taxon>Sphingomonadaceae</taxon>
        <taxon>Blastomonas</taxon>
    </lineage>
</organism>
<dbReference type="Proteomes" id="UP000614261">
    <property type="component" value="Unassembled WGS sequence"/>
</dbReference>
<name>A0ABQ1JNW0_9SPHN</name>
<reference evidence="3" key="1">
    <citation type="journal article" date="2019" name="Int. J. Syst. Evol. Microbiol.">
        <title>The Global Catalogue of Microorganisms (GCM) 10K type strain sequencing project: providing services to taxonomists for standard genome sequencing and annotation.</title>
        <authorList>
            <consortium name="The Broad Institute Genomics Platform"/>
            <consortium name="The Broad Institute Genome Sequencing Center for Infectious Disease"/>
            <person name="Wu L."/>
            <person name="Ma J."/>
        </authorList>
    </citation>
    <scope>NUCLEOTIDE SEQUENCE [LARGE SCALE GENOMIC DNA]</scope>
    <source>
        <strain evidence="3">CGMCC 1.12851</strain>
    </source>
</reference>
<keyword evidence="3" id="KW-1185">Reference proteome</keyword>